<name>A0A8T9Q504_9BACT</name>
<reference evidence="4" key="1">
    <citation type="submission" date="2022-04" db="EMBL/GenBank/DDBJ databases">
        <title>Hymenobacter sp. isolated from the air.</title>
        <authorList>
            <person name="Won M."/>
            <person name="Lee C.-M."/>
            <person name="Woen H.-Y."/>
            <person name="Kwon S.-W."/>
        </authorList>
    </citation>
    <scope>NUCLEOTIDE SEQUENCE</scope>
    <source>
        <strain evidence="4">5116S-3</strain>
    </source>
</reference>
<dbReference type="InterPro" id="IPR034660">
    <property type="entry name" value="DinB/YfiT-like"/>
</dbReference>
<organism evidence="4 5">
    <name type="scientific">Hymenobacter cellulosilyticus</name>
    <dbReference type="NCBI Taxonomy" id="2932248"/>
    <lineage>
        <taxon>Bacteria</taxon>
        <taxon>Pseudomonadati</taxon>
        <taxon>Bacteroidota</taxon>
        <taxon>Cytophagia</taxon>
        <taxon>Cytophagales</taxon>
        <taxon>Hymenobacteraceae</taxon>
        <taxon>Hymenobacter</taxon>
    </lineage>
</organism>
<dbReference type="Pfam" id="PF05163">
    <property type="entry name" value="DinB"/>
    <property type="match status" value="1"/>
</dbReference>
<comment type="similarity">
    <text evidence="1">Belongs to the DinB family.</text>
</comment>
<protein>
    <submittedName>
        <fullName evidence="4">DinB family protein</fullName>
    </submittedName>
</protein>
<accession>A0A8T9Q504</accession>
<dbReference type="AlphaFoldDB" id="A0A8T9Q504"/>
<evidence type="ECO:0000256" key="3">
    <source>
        <dbReference type="PIRSR" id="PIRSR607837-1"/>
    </source>
</evidence>
<proteinExistence type="inferred from homology"/>
<evidence type="ECO:0000256" key="2">
    <source>
        <dbReference type="ARBA" id="ARBA00022723"/>
    </source>
</evidence>
<sequence>MRSGDYVIVNQPRAEVVRHLISHMIHHRGQLSVYLRLLDVPVPYIYGPTADETSQPE</sequence>
<dbReference type="RefSeq" id="WP_244674918.1">
    <property type="nucleotide sequence ID" value="NZ_CP095046.1"/>
</dbReference>
<dbReference type="InterPro" id="IPR007837">
    <property type="entry name" value="DinB"/>
</dbReference>
<dbReference type="KEGG" id="hcu:MUN79_23305"/>
<evidence type="ECO:0000313" key="5">
    <source>
        <dbReference type="Proteomes" id="UP000831796"/>
    </source>
</evidence>
<keyword evidence="2 3" id="KW-0479">Metal-binding</keyword>
<gene>
    <name evidence="4" type="ORF">MUN79_23305</name>
</gene>
<evidence type="ECO:0000256" key="1">
    <source>
        <dbReference type="ARBA" id="ARBA00008635"/>
    </source>
</evidence>
<keyword evidence="5" id="KW-1185">Reference proteome</keyword>
<dbReference type="SUPFAM" id="SSF109854">
    <property type="entry name" value="DinB/YfiT-like putative metalloenzymes"/>
    <property type="match status" value="1"/>
</dbReference>
<feature type="binding site" evidence="3">
    <location>
        <position position="27"/>
    </location>
    <ligand>
        <name>a divalent metal cation</name>
        <dbReference type="ChEBI" id="CHEBI:60240"/>
    </ligand>
</feature>
<dbReference type="Proteomes" id="UP000831796">
    <property type="component" value="Chromosome"/>
</dbReference>
<feature type="binding site" evidence="3">
    <location>
        <position position="23"/>
    </location>
    <ligand>
        <name>a divalent metal cation</name>
        <dbReference type="ChEBI" id="CHEBI:60240"/>
    </ligand>
</feature>
<dbReference type="Gene3D" id="1.20.120.450">
    <property type="entry name" value="dinb family like domain"/>
    <property type="match status" value="1"/>
</dbReference>
<dbReference type="EMBL" id="CP095046">
    <property type="protein sequence ID" value="UOQ71511.1"/>
    <property type="molecule type" value="Genomic_DNA"/>
</dbReference>
<dbReference type="GO" id="GO:0046872">
    <property type="term" value="F:metal ion binding"/>
    <property type="evidence" value="ECO:0007669"/>
    <property type="project" value="UniProtKB-KW"/>
</dbReference>
<evidence type="ECO:0000313" key="4">
    <source>
        <dbReference type="EMBL" id="UOQ71511.1"/>
    </source>
</evidence>